<evidence type="ECO:0000313" key="7">
    <source>
        <dbReference type="Proteomes" id="UP000249099"/>
    </source>
</evidence>
<evidence type="ECO:0000313" key="8">
    <source>
        <dbReference type="Proteomes" id="UP000315953"/>
    </source>
</evidence>
<dbReference type="EMBL" id="CP041626">
    <property type="protein sequence ID" value="QDO91412.1"/>
    <property type="molecule type" value="Genomic_DNA"/>
</dbReference>
<keyword evidence="3" id="KW-0808">Transferase</keyword>
<dbReference type="Gene3D" id="3.40.250.10">
    <property type="entry name" value="Rhodanese-like domain"/>
    <property type="match status" value="1"/>
</dbReference>
<dbReference type="Pfam" id="PF00581">
    <property type="entry name" value="Rhodanese"/>
    <property type="match status" value="1"/>
</dbReference>
<evidence type="ECO:0000313" key="4">
    <source>
        <dbReference type="EMBL" id="QDO91412.1"/>
    </source>
</evidence>
<evidence type="ECO:0000313" key="6">
    <source>
        <dbReference type="Proteomes" id="UP000190409"/>
    </source>
</evidence>
<evidence type="ECO:0000313" key="3">
    <source>
        <dbReference type="EMBL" id="OOL80839.1"/>
    </source>
</evidence>
<dbReference type="RefSeq" id="WP_004636232.1">
    <property type="nucleotide sequence ID" value="NZ_CAJHJL010000001.1"/>
</dbReference>
<gene>
    <name evidence="5" type="ORF">B8A44_06380</name>
    <name evidence="3" type="ORF">BWX42_02795</name>
    <name evidence="4" type="ORF">FNV33_04825</name>
</gene>
<dbReference type="OrthoDB" id="9808735at2"/>
<dbReference type="InterPro" id="IPR050229">
    <property type="entry name" value="GlpE_sulfurtransferase"/>
</dbReference>
<proteinExistence type="predicted"/>
<dbReference type="InterPro" id="IPR036873">
    <property type="entry name" value="Rhodanese-like_dom_sf"/>
</dbReference>
<organism evidence="3 6">
    <name type="scientific">Dolosigranulum pigrum</name>
    <dbReference type="NCBI Taxonomy" id="29394"/>
    <lineage>
        <taxon>Bacteria</taxon>
        <taxon>Bacillati</taxon>
        <taxon>Bacillota</taxon>
        <taxon>Bacilli</taxon>
        <taxon>Lactobacillales</taxon>
        <taxon>Carnobacteriaceae</taxon>
        <taxon>Dolosigranulum</taxon>
    </lineage>
</organism>
<dbReference type="GO" id="GO:0016740">
    <property type="term" value="F:transferase activity"/>
    <property type="evidence" value="ECO:0007669"/>
    <property type="project" value="UniProtKB-KW"/>
</dbReference>
<dbReference type="InterPro" id="IPR001763">
    <property type="entry name" value="Rhodanese-like_dom"/>
</dbReference>
<feature type="transmembrane region" description="Helical" evidence="1">
    <location>
        <begin position="6"/>
        <end position="24"/>
    </location>
</feature>
<dbReference type="EMBL" id="NAQV01000018">
    <property type="protein sequence ID" value="RAN63103.1"/>
    <property type="molecule type" value="Genomic_DNA"/>
</dbReference>
<dbReference type="EMBL" id="MUYF01000003">
    <property type="protein sequence ID" value="OOL80839.1"/>
    <property type="molecule type" value="Genomic_DNA"/>
</dbReference>
<dbReference type="PROSITE" id="PS50206">
    <property type="entry name" value="RHODANESE_3"/>
    <property type="match status" value="1"/>
</dbReference>
<name>A0A1S8KM71_9LACT</name>
<reference evidence="4 8" key="3">
    <citation type="submission" date="2019-07" db="EMBL/GenBank/DDBJ databases">
        <title>Genome assembly of a nasal isolate of Dolosigranulum pigrum from a chronic sinusitis patient.</title>
        <authorList>
            <person name="Baig S."/>
            <person name="Overballe-Petersen S."/>
            <person name="Kaspar U."/>
            <person name="Rendboe A."/>
            <person name="de Man T."/>
            <person name="Liu C."/>
            <person name="Price L.B."/>
            <person name="Stegger M."/>
            <person name="Becker K."/>
            <person name="Skytt Andersen P."/>
        </authorList>
    </citation>
    <scope>NUCLEOTIDE SEQUENCE [LARGE SCALE GENOMIC DNA]</scope>
    <source>
        <strain evidence="4 8">83VPs-KB5</strain>
    </source>
</reference>
<dbReference type="KEGG" id="dpm:FNV33_04825"/>
<dbReference type="PANTHER" id="PTHR43031:SF18">
    <property type="entry name" value="RHODANESE-RELATED SULFURTRANSFERASES"/>
    <property type="match status" value="1"/>
</dbReference>
<dbReference type="Proteomes" id="UP000190409">
    <property type="component" value="Unassembled WGS sequence"/>
</dbReference>
<feature type="domain" description="Rhodanese" evidence="2">
    <location>
        <begin position="44"/>
        <end position="129"/>
    </location>
</feature>
<dbReference type="Proteomes" id="UP000249099">
    <property type="component" value="Unassembled WGS sequence"/>
</dbReference>
<reference evidence="5 7" key="2">
    <citation type="submission" date="2017-03" db="EMBL/GenBank/DDBJ databases">
        <title>wgs assembly of Dolosigranulum pigrum KPL CDC strains.</title>
        <authorList>
            <person name="Brugger S.D."/>
            <person name="Pettigrew M."/>
            <person name="Kong Y."/>
            <person name="Lemon K.P."/>
        </authorList>
    </citation>
    <scope>NUCLEOTIDE SEQUENCE [LARGE SCALE GENOMIC DNA]</scope>
    <source>
        <strain evidence="5 7">KPL1931_CDC4294-98</strain>
    </source>
</reference>
<dbReference type="CDD" id="cd00158">
    <property type="entry name" value="RHOD"/>
    <property type="match status" value="1"/>
</dbReference>
<sequence>MDVSQVIWWILLIAGLGWLLYEAVNFFRRRQAAEALENDEFRENIRKAQLIDLRQKDEYKRSHILGARNMPYAELNRRMGELRYDQPIYLYEEGKMLSLRAALKLKKEGYKEIYYLKGGFDNWDGRTNSKPIY</sequence>
<dbReference type="SUPFAM" id="SSF52821">
    <property type="entry name" value="Rhodanese/Cell cycle control phosphatase"/>
    <property type="match status" value="1"/>
</dbReference>
<dbReference type="AlphaFoldDB" id="A0A1S8KM71"/>
<reference evidence="3 6" key="1">
    <citation type="submission" date="2017-01" db="EMBL/GenBank/DDBJ databases">
        <title>Complete Genome Sequence of Dolosigranulum pigrum isolated from a Patient with interstitial lung disease.</title>
        <authorList>
            <person name="Mukhopadhyay R."/>
            <person name="Joaquin J."/>
            <person name="Hogue R."/>
            <person name="Fitzgerald S."/>
            <person name="Jospin G."/>
            <person name="Eisen J.A."/>
            <person name="Chaturvedi V."/>
        </authorList>
    </citation>
    <scope>NUCLEOTIDE SEQUENCE [LARGE SCALE GENOMIC DNA]</scope>
    <source>
        <strain evidence="3 6">15S00348</strain>
    </source>
</reference>
<dbReference type="PANTHER" id="PTHR43031">
    <property type="entry name" value="FAD-DEPENDENT OXIDOREDUCTASE"/>
    <property type="match status" value="1"/>
</dbReference>
<dbReference type="SMART" id="SM00450">
    <property type="entry name" value="RHOD"/>
    <property type="match status" value="1"/>
</dbReference>
<keyword evidence="1" id="KW-1133">Transmembrane helix</keyword>
<dbReference type="Proteomes" id="UP000315953">
    <property type="component" value="Chromosome"/>
</dbReference>
<evidence type="ECO:0000256" key="1">
    <source>
        <dbReference type="SAM" id="Phobius"/>
    </source>
</evidence>
<keyword evidence="1" id="KW-0812">Transmembrane</keyword>
<protein>
    <submittedName>
        <fullName evidence="4">Rhodanese-like domain-containing protein</fullName>
    </submittedName>
    <submittedName>
        <fullName evidence="3">Sulfurtransferase</fullName>
    </submittedName>
</protein>
<keyword evidence="1" id="KW-0472">Membrane</keyword>
<dbReference type="GeneID" id="42694527"/>
<evidence type="ECO:0000259" key="2">
    <source>
        <dbReference type="PROSITE" id="PS50206"/>
    </source>
</evidence>
<accession>A0A1S8KM71</accession>
<evidence type="ECO:0000313" key="5">
    <source>
        <dbReference type="EMBL" id="RAN63103.1"/>
    </source>
</evidence>